<dbReference type="EMBL" id="KZ819664">
    <property type="protein sequence ID" value="PWN29162.1"/>
    <property type="molecule type" value="Genomic_DNA"/>
</dbReference>
<sequence>MLQRSRASRAASGAPLLAAKPARLVCGHVRASRPRRRTFPAAGPFFTSFERCLSSSSTAAAAPASLQASLTSLLTSFSDSSSNSITADAAWQGRVARALQELQGGPVREEQILVLRPRSDDDGDGDLLGALTQDALQDPQARAATLLGELRRAEGYTKEGESSSTSLVYAKEIAVDAEERTLRGPWPLLKEIAASIVEVQTNNLDSPSIHSHLYLSSQVLLCLPFSALFSPLKQAWLADVASLLRTFENHPGLRLVVTHSGQASADAGSIAQERIRTWLRTPDIPIQFVDLVKAARGQEALRGAMGLPTTEMQATAAGPQDRSSLWTRFQSLSQQSGLPNLMSSLVETRQQASSSSAVGSPTETDSASTTSSTSSQSHLDLLTSHAQQHLQSRLSLALSENSALHSLATHLSSSSHSLADRLTSEIISSIREDLLRPPSSNLTATAPANEPPLLPAWWKLPLLGDAAVRERVQGAFERDWLGGGRVEETLIWWAGRLAVLAEEEKREIKTLVEGLARDTAGTRSSVEDHLLVERSSSSSSLSPPKLSVLQLPASQLLQLRSALTASSSIGTGDIGLALSSRRNLLAEPVQRARDHVLGRAPRGSRLAKMARTSVDPAEPATLPPPSLLDTIQTSVQRASYRFWTILTFSTSLSIYGRLVATLSPSSPPSWLLPHFSSGTALGVFLLGNAFALLRLQRDHSRLARKVVQRDLVERVPRNVLAELEAVVKGTGEGIWAARREVGEGLGRWSAQERERLRRLRVGMSEEDLKRTPQD</sequence>
<dbReference type="Proteomes" id="UP000245884">
    <property type="component" value="Unassembled WGS sequence"/>
</dbReference>
<evidence type="ECO:0000313" key="3">
    <source>
        <dbReference type="Proteomes" id="UP000245884"/>
    </source>
</evidence>
<reference evidence="2 3" key="1">
    <citation type="journal article" date="2018" name="Mol. Biol. Evol.">
        <title>Broad Genomic Sampling Reveals a Smut Pathogenic Ancestry of the Fungal Clade Ustilaginomycotina.</title>
        <authorList>
            <person name="Kijpornyongpan T."/>
            <person name="Mondo S.J."/>
            <person name="Barry K."/>
            <person name="Sandor L."/>
            <person name="Lee J."/>
            <person name="Lipzen A."/>
            <person name="Pangilinan J."/>
            <person name="LaButti K."/>
            <person name="Hainaut M."/>
            <person name="Henrissat B."/>
            <person name="Grigoriev I.V."/>
            <person name="Spatafora J.W."/>
            <person name="Aime M.C."/>
        </authorList>
    </citation>
    <scope>NUCLEOTIDE SEQUENCE [LARGE SCALE GENOMIC DNA]</scope>
    <source>
        <strain evidence="2 3">MCA 5214</strain>
    </source>
</reference>
<protein>
    <submittedName>
        <fullName evidence="2">Uncharacterized protein</fullName>
    </submittedName>
</protein>
<evidence type="ECO:0000313" key="2">
    <source>
        <dbReference type="EMBL" id="PWN29162.1"/>
    </source>
</evidence>
<feature type="compositionally biased region" description="Polar residues" evidence="1">
    <location>
        <begin position="346"/>
        <end position="359"/>
    </location>
</feature>
<proteinExistence type="predicted"/>
<accession>A0A316UVB0</accession>
<evidence type="ECO:0000256" key="1">
    <source>
        <dbReference type="SAM" id="MobiDB-lite"/>
    </source>
</evidence>
<organism evidence="2 3">
    <name type="scientific">Jaminaea rosea</name>
    <dbReference type="NCBI Taxonomy" id="1569628"/>
    <lineage>
        <taxon>Eukaryota</taxon>
        <taxon>Fungi</taxon>
        <taxon>Dikarya</taxon>
        <taxon>Basidiomycota</taxon>
        <taxon>Ustilaginomycotina</taxon>
        <taxon>Exobasidiomycetes</taxon>
        <taxon>Microstromatales</taxon>
        <taxon>Microstromatales incertae sedis</taxon>
        <taxon>Jaminaea</taxon>
    </lineage>
</organism>
<feature type="region of interest" description="Disordered" evidence="1">
    <location>
        <begin position="346"/>
        <end position="378"/>
    </location>
</feature>
<gene>
    <name evidence="2" type="ORF">BDZ90DRAFT_140430</name>
</gene>
<keyword evidence="3" id="KW-1185">Reference proteome</keyword>
<dbReference type="GeneID" id="37025283"/>
<dbReference type="AlphaFoldDB" id="A0A316UVB0"/>
<dbReference type="RefSeq" id="XP_025363774.1">
    <property type="nucleotide sequence ID" value="XM_025503460.1"/>
</dbReference>
<name>A0A316UVB0_9BASI</name>
<feature type="compositionally biased region" description="Low complexity" evidence="1">
    <location>
        <begin position="360"/>
        <end position="378"/>
    </location>
</feature>